<evidence type="ECO:0000313" key="2">
    <source>
        <dbReference type="Proteomes" id="UP000886757"/>
    </source>
</evidence>
<protein>
    <submittedName>
        <fullName evidence="1">Sporulation protein YabP</fullName>
    </submittedName>
</protein>
<dbReference type="Gene3D" id="2.60.40.2000">
    <property type="match status" value="1"/>
</dbReference>
<evidence type="ECO:0000313" key="1">
    <source>
        <dbReference type="EMBL" id="HIR13344.1"/>
    </source>
</evidence>
<dbReference type="InterPro" id="IPR022476">
    <property type="entry name" value="Spore_YabP/YqfC"/>
</dbReference>
<dbReference type="EMBL" id="DVGK01000061">
    <property type="protein sequence ID" value="HIR13344.1"/>
    <property type="molecule type" value="Genomic_DNA"/>
</dbReference>
<dbReference type="NCBIfam" id="TIGR02892">
    <property type="entry name" value="spore_yabP"/>
    <property type="match status" value="1"/>
</dbReference>
<dbReference type="GO" id="GO:0030435">
    <property type="term" value="P:sporulation resulting in formation of a cellular spore"/>
    <property type="evidence" value="ECO:0007669"/>
    <property type="project" value="InterPro"/>
</dbReference>
<dbReference type="AlphaFoldDB" id="A0A9D1ADC6"/>
<dbReference type="InterPro" id="IPR012504">
    <property type="entry name" value="Spore_YabP"/>
</dbReference>
<gene>
    <name evidence="1" type="primary">yabP</name>
    <name evidence="1" type="ORF">IAB31_05405</name>
</gene>
<organism evidence="1 2">
    <name type="scientific">Candidatus Choladousia intestinavium</name>
    <dbReference type="NCBI Taxonomy" id="2840727"/>
    <lineage>
        <taxon>Bacteria</taxon>
        <taxon>Bacillati</taxon>
        <taxon>Bacillota</taxon>
        <taxon>Clostridia</taxon>
        <taxon>Lachnospirales</taxon>
        <taxon>Lachnospiraceae</taxon>
        <taxon>Lachnospiraceae incertae sedis</taxon>
        <taxon>Candidatus Choladousia</taxon>
    </lineage>
</organism>
<reference evidence="1" key="2">
    <citation type="journal article" date="2021" name="PeerJ">
        <title>Extensive microbial diversity within the chicken gut microbiome revealed by metagenomics and culture.</title>
        <authorList>
            <person name="Gilroy R."/>
            <person name="Ravi A."/>
            <person name="Getino M."/>
            <person name="Pursley I."/>
            <person name="Horton D.L."/>
            <person name="Alikhan N.F."/>
            <person name="Baker D."/>
            <person name="Gharbi K."/>
            <person name="Hall N."/>
            <person name="Watson M."/>
            <person name="Adriaenssens E.M."/>
            <person name="Foster-Nyarko E."/>
            <person name="Jarju S."/>
            <person name="Secka A."/>
            <person name="Antonio M."/>
            <person name="Oren A."/>
            <person name="Chaudhuri R.R."/>
            <person name="La Ragione R."/>
            <person name="Hildebrand F."/>
            <person name="Pallen M.J."/>
        </authorList>
    </citation>
    <scope>NUCLEOTIDE SEQUENCE</scope>
    <source>
        <strain evidence="1">ChiSjej4B22-8148</strain>
    </source>
</reference>
<reference evidence="1" key="1">
    <citation type="submission" date="2020-10" db="EMBL/GenBank/DDBJ databases">
        <authorList>
            <person name="Gilroy R."/>
        </authorList>
    </citation>
    <scope>NUCLEOTIDE SEQUENCE</scope>
    <source>
        <strain evidence="1">ChiSjej4B22-8148</strain>
    </source>
</reference>
<dbReference type="InterPro" id="IPR038705">
    <property type="entry name" value="YabP_sf"/>
</dbReference>
<dbReference type="Proteomes" id="UP000886757">
    <property type="component" value="Unassembled WGS sequence"/>
</dbReference>
<sequence length="92" mass="10058">MEEKKSIKPHSILWKDRKQGSITGVTEVVSFDDSGVLLDTEQGMLSIKGKELHIGRLDLDKGEVELTGAADSFSYQGSSPAKKGSLIKRLLQ</sequence>
<comment type="caution">
    <text evidence="1">The sequence shown here is derived from an EMBL/GenBank/DDBJ whole genome shotgun (WGS) entry which is preliminary data.</text>
</comment>
<proteinExistence type="predicted"/>
<accession>A0A9D1ADC6</accession>
<name>A0A9D1ADC6_9FIRM</name>
<dbReference type="Pfam" id="PF07873">
    <property type="entry name" value="YabP"/>
    <property type="match status" value="1"/>
</dbReference>